<evidence type="ECO:0000313" key="1">
    <source>
        <dbReference type="EMBL" id="AQU89221.1"/>
    </source>
</evidence>
<organism evidence="1 3">
    <name type="scientific">Komagataeibacter nataicola</name>
    <dbReference type="NCBI Taxonomy" id="265960"/>
    <lineage>
        <taxon>Bacteria</taxon>
        <taxon>Pseudomonadati</taxon>
        <taxon>Pseudomonadota</taxon>
        <taxon>Alphaproteobacteria</taxon>
        <taxon>Acetobacterales</taxon>
        <taxon>Acetobacteraceae</taxon>
        <taxon>Komagataeibacter</taxon>
    </lineage>
</organism>
<accession>A0A9N7D0A6</accession>
<dbReference type="Proteomes" id="UP000247512">
    <property type="component" value="Unassembled WGS sequence"/>
</dbReference>
<proteinExistence type="predicted"/>
<reference evidence="1 3" key="1">
    <citation type="submission" date="2017-02" db="EMBL/GenBank/DDBJ databases">
        <title>zhang.</title>
        <authorList>
            <person name="Zhang H."/>
        </authorList>
    </citation>
    <scope>NUCLEOTIDE SEQUENCE [LARGE SCALE GENOMIC DNA]</scope>
    <source>
        <strain evidence="1 3">RZS01</strain>
        <plasmid evidence="1">pKNA01</plasmid>
        <plasmid evidence="3">pkna01</plasmid>
    </source>
</reference>
<dbReference type="Proteomes" id="UP000189683">
    <property type="component" value="Plasmid pKNA01"/>
</dbReference>
<dbReference type="EMBL" id="CP019876">
    <property type="protein sequence ID" value="AQU89221.1"/>
    <property type="molecule type" value="Genomic_DNA"/>
</dbReference>
<dbReference type="KEGG" id="kna:B0W47_16705"/>
<protein>
    <submittedName>
        <fullName evidence="1">Uncharacterized protein</fullName>
    </submittedName>
</protein>
<name>A0A9N7D0A6_9PROT</name>
<evidence type="ECO:0000313" key="3">
    <source>
        <dbReference type="Proteomes" id="UP000189683"/>
    </source>
</evidence>
<dbReference type="EMBL" id="NIRT01000013">
    <property type="protein sequence ID" value="PYD66264.1"/>
    <property type="molecule type" value="Genomic_DNA"/>
</dbReference>
<gene>
    <name evidence="1" type="ORF">B0W47_16705</name>
    <name evidence="2" type="ORF">CDI09_08945</name>
</gene>
<sequence length="190" mass="21640">MCQKRLINDSKQLSFMDFVAGTTPFECDDAPVKAKKVTVRARGKRSGSVKRINKNQYDLLDFLSKMPVFQKKAKTEDVKEVKEPVQHVEPVKVQGEPVKNDVAVKEKEPMIKISEEKRSWNAMPVYRIQQLAKGGIKKVTYDTYRKTAAKEEEEIRLATEAFMKKNGVTRFPAMYAEGSTPDADTYNIMA</sequence>
<geneLocation type="plasmid" evidence="3">
    <name>pkna01</name>
</geneLocation>
<evidence type="ECO:0000313" key="2">
    <source>
        <dbReference type="EMBL" id="PYD66264.1"/>
    </source>
</evidence>
<keyword evidence="1" id="KW-0614">Plasmid</keyword>
<dbReference type="AlphaFoldDB" id="A0A9N7D0A6"/>
<geneLocation type="plasmid" evidence="1">
    <name>pKNA01</name>
</geneLocation>
<evidence type="ECO:0000313" key="4">
    <source>
        <dbReference type="Proteomes" id="UP000247512"/>
    </source>
</evidence>
<reference evidence="2 4" key="2">
    <citation type="submission" date="2017-06" db="EMBL/GenBank/DDBJ databases">
        <title>A draft genome sequence of Komagataeibacter nataicola LMG 1536.</title>
        <authorList>
            <person name="Skraban J."/>
            <person name="Cleenwerck I."/>
            <person name="Vandamme P."/>
            <person name="Trcek J."/>
        </authorList>
    </citation>
    <scope>NUCLEOTIDE SEQUENCE [LARGE SCALE GENOMIC DNA]</scope>
    <source>
        <strain evidence="2 4">LMG 1536</strain>
    </source>
</reference>
<keyword evidence="4" id="KW-1185">Reference proteome</keyword>